<feature type="region of interest" description="Disordered" evidence="1">
    <location>
        <begin position="94"/>
        <end position="130"/>
    </location>
</feature>
<feature type="region of interest" description="Disordered" evidence="1">
    <location>
        <begin position="1"/>
        <end position="58"/>
    </location>
</feature>
<feature type="compositionally biased region" description="Basic and acidic residues" evidence="1">
    <location>
        <begin position="95"/>
        <end position="108"/>
    </location>
</feature>
<evidence type="ECO:0000256" key="1">
    <source>
        <dbReference type="SAM" id="MobiDB-lite"/>
    </source>
</evidence>
<sequence length="157" mass="17080">MPVRFEGEISPCKSERSRPTSSVAVRQWPIARSSTAPPPAPPPLTSAPPPFEIASPEQQERYNKLSLCSILPHRFIDENALAQVGLRDAVIEPLSRAREDSSEDEKAKAAGGTDMEEGNPPPFGSSFGADRFQSIEIMHGSLDSRIDTLQGQLQTVI</sequence>
<organism evidence="2 3">
    <name type="scientific">Jatropha curcas</name>
    <name type="common">Barbados nut</name>
    <dbReference type="NCBI Taxonomy" id="180498"/>
    <lineage>
        <taxon>Eukaryota</taxon>
        <taxon>Viridiplantae</taxon>
        <taxon>Streptophyta</taxon>
        <taxon>Embryophyta</taxon>
        <taxon>Tracheophyta</taxon>
        <taxon>Spermatophyta</taxon>
        <taxon>Magnoliopsida</taxon>
        <taxon>eudicotyledons</taxon>
        <taxon>Gunneridae</taxon>
        <taxon>Pentapetalae</taxon>
        <taxon>rosids</taxon>
        <taxon>fabids</taxon>
        <taxon>Malpighiales</taxon>
        <taxon>Euphorbiaceae</taxon>
        <taxon>Crotonoideae</taxon>
        <taxon>Jatropheae</taxon>
        <taxon>Jatropha</taxon>
    </lineage>
</organism>
<name>A0A067KRA4_JATCU</name>
<evidence type="ECO:0000313" key="2">
    <source>
        <dbReference type="EMBL" id="KDP34805.1"/>
    </source>
</evidence>
<dbReference type="Proteomes" id="UP000027138">
    <property type="component" value="Unassembled WGS sequence"/>
</dbReference>
<evidence type="ECO:0000313" key="3">
    <source>
        <dbReference type="Proteomes" id="UP000027138"/>
    </source>
</evidence>
<protein>
    <submittedName>
        <fullName evidence="2">Uncharacterized protein</fullName>
    </submittedName>
</protein>
<dbReference type="EMBL" id="KK914504">
    <property type="protein sequence ID" value="KDP34805.1"/>
    <property type="molecule type" value="Genomic_DNA"/>
</dbReference>
<dbReference type="AlphaFoldDB" id="A0A067KRA4"/>
<proteinExistence type="predicted"/>
<reference evidence="2 3" key="1">
    <citation type="journal article" date="2014" name="PLoS ONE">
        <title>Global Analysis of Gene Expression Profiles in Physic Nut (Jatropha curcas L.) Seedlings Exposed to Salt Stress.</title>
        <authorList>
            <person name="Zhang L."/>
            <person name="Zhang C."/>
            <person name="Wu P."/>
            <person name="Chen Y."/>
            <person name="Li M."/>
            <person name="Jiang H."/>
            <person name="Wu G."/>
        </authorList>
    </citation>
    <scope>NUCLEOTIDE SEQUENCE [LARGE SCALE GENOMIC DNA]</scope>
    <source>
        <strain evidence="3">cv. GZQX0401</strain>
        <tissue evidence="2">Young leaves</tissue>
    </source>
</reference>
<accession>A0A067KRA4</accession>
<keyword evidence="3" id="KW-1185">Reference proteome</keyword>
<gene>
    <name evidence="2" type="ORF">JCGZ_10585</name>
</gene>
<feature type="compositionally biased region" description="Pro residues" evidence="1">
    <location>
        <begin position="36"/>
        <end position="51"/>
    </location>
</feature>